<accession>A0ABX8RFX5</accession>
<proteinExistence type="predicted"/>
<dbReference type="EMBL" id="CP078145">
    <property type="protein sequence ID" value="QXN88514.1"/>
    <property type="molecule type" value="Genomic_DNA"/>
</dbReference>
<reference evidence="1 2" key="1">
    <citation type="submission" date="2021-07" db="EMBL/GenBank/DDBJ databases">
        <title>Whole Genome Sequence of Nocardia Iowensis.</title>
        <authorList>
            <person name="Lamm A."/>
            <person name="Collins-Fairclough A.M."/>
            <person name="Bunk B."/>
            <person name="Sproer C."/>
        </authorList>
    </citation>
    <scope>NUCLEOTIDE SEQUENCE [LARGE SCALE GENOMIC DNA]</scope>
    <source>
        <strain evidence="1 2">NRRL 5646</strain>
    </source>
</reference>
<evidence type="ECO:0000313" key="1">
    <source>
        <dbReference type="EMBL" id="QXN88514.1"/>
    </source>
</evidence>
<keyword evidence="2" id="KW-1185">Reference proteome</keyword>
<dbReference type="Proteomes" id="UP000694257">
    <property type="component" value="Chromosome"/>
</dbReference>
<gene>
    <name evidence="1" type="ORF">KV110_23245</name>
</gene>
<protein>
    <submittedName>
        <fullName evidence="1">Uncharacterized protein</fullName>
    </submittedName>
</protein>
<organism evidence="1 2">
    <name type="scientific">Nocardia iowensis</name>
    <dbReference type="NCBI Taxonomy" id="204891"/>
    <lineage>
        <taxon>Bacteria</taxon>
        <taxon>Bacillati</taxon>
        <taxon>Actinomycetota</taxon>
        <taxon>Actinomycetes</taxon>
        <taxon>Mycobacteriales</taxon>
        <taxon>Nocardiaceae</taxon>
        <taxon>Nocardia</taxon>
    </lineage>
</organism>
<dbReference type="RefSeq" id="WP_218469397.1">
    <property type="nucleotide sequence ID" value="NZ_BAABJN010000008.1"/>
</dbReference>
<name>A0ABX8RFX5_NOCIO</name>
<evidence type="ECO:0000313" key="2">
    <source>
        <dbReference type="Proteomes" id="UP000694257"/>
    </source>
</evidence>
<sequence>MRRSAKAADAAGAEAKTINLGPAVDPVASAMPGADSVASAAATLADAWERRLKQWATDIDKLGDKVSAAADLYTKNEQEAARVFAATMFERWLHGENGSVFRP</sequence>